<keyword evidence="3" id="KW-1185">Reference proteome</keyword>
<reference evidence="2 3" key="1">
    <citation type="journal article" date="2014" name="Appl. Microbiol. Biotechnol.">
        <title>Transformable facultative thermophile Geobacillus stearothermophilus NUB3621 as a host strain for metabolic engineering.</title>
        <authorList>
            <person name="Blanchard K."/>
            <person name="Robic S."/>
            <person name="Matsumura I."/>
        </authorList>
    </citation>
    <scope>NUCLEOTIDE SEQUENCE [LARGE SCALE GENOMIC DNA]</scope>
    <source>
        <strain evidence="2 3">NUB3621</strain>
    </source>
</reference>
<dbReference type="EMBL" id="AOTZ01000001">
    <property type="protein sequence ID" value="EZP79223.1"/>
    <property type="molecule type" value="Genomic_DNA"/>
</dbReference>
<evidence type="ECO:0000256" key="1">
    <source>
        <dbReference type="SAM" id="Phobius"/>
    </source>
</evidence>
<comment type="caution">
    <text evidence="2">The sequence shown here is derived from an EMBL/GenBank/DDBJ whole genome shotgun (WGS) entry which is preliminary data.</text>
</comment>
<feature type="transmembrane region" description="Helical" evidence="1">
    <location>
        <begin position="54"/>
        <end position="73"/>
    </location>
</feature>
<sequence>MIVLGVILLVLGVGLLIFAVYELREEWRQWKENENKKCIALLELLFLAVDPLDSLPFLLFFSLLFIAGGILLIL</sequence>
<proteinExistence type="predicted"/>
<accession>A0ABC9VJZ2</accession>
<dbReference type="AlphaFoldDB" id="A0ABC9VJZ2"/>
<evidence type="ECO:0000313" key="2">
    <source>
        <dbReference type="EMBL" id="EZP79223.1"/>
    </source>
</evidence>
<keyword evidence="1" id="KW-0812">Transmembrane</keyword>
<evidence type="ECO:0000313" key="3">
    <source>
        <dbReference type="Proteomes" id="UP000023566"/>
    </source>
</evidence>
<protein>
    <submittedName>
        <fullName evidence="2">Uncharacterized protein</fullName>
    </submittedName>
</protein>
<keyword evidence="1" id="KW-1133">Transmembrane helix</keyword>
<name>A0ABC9VJZ2_9BACL</name>
<keyword evidence="1" id="KW-0472">Membrane</keyword>
<gene>
    <name evidence="2" type="ORF">H839_00730</name>
</gene>
<dbReference type="Proteomes" id="UP000023566">
    <property type="component" value="Chromosome"/>
</dbReference>
<organism evidence="2 3">
    <name type="scientific">Parageobacillus genomosp. 1</name>
    <dbReference type="NCBI Taxonomy" id="1295642"/>
    <lineage>
        <taxon>Bacteria</taxon>
        <taxon>Bacillati</taxon>
        <taxon>Bacillota</taxon>
        <taxon>Bacilli</taxon>
        <taxon>Bacillales</taxon>
        <taxon>Anoxybacillaceae</taxon>
        <taxon>Parageobacillus</taxon>
    </lineage>
</organism>
<dbReference type="RefSeq" id="WP_043903410.1">
    <property type="nucleotide sequence ID" value="NZ_CM002692.1"/>
</dbReference>